<dbReference type="GO" id="GO:0003964">
    <property type="term" value="F:RNA-directed DNA polymerase activity"/>
    <property type="evidence" value="ECO:0007669"/>
    <property type="project" value="UniProtKB-KW"/>
</dbReference>
<reference evidence="1" key="1">
    <citation type="journal article" date="2019" name="Sci. Rep.">
        <title>Draft genome of Tanacetum cinerariifolium, the natural source of mosquito coil.</title>
        <authorList>
            <person name="Yamashiro T."/>
            <person name="Shiraishi A."/>
            <person name="Satake H."/>
            <person name="Nakayama K."/>
        </authorList>
    </citation>
    <scope>NUCLEOTIDE SEQUENCE</scope>
</reference>
<evidence type="ECO:0000313" key="1">
    <source>
        <dbReference type="EMBL" id="GFD28604.1"/>
    </source>
</evidence>
<keyword evidence="1" id="KW-0548">Nucleotidyltransferase</keyword>
<dbReference type="EMBL" id="BKCJ011387021">
    <property type="protein sequence ID" value="GFD28604.1"/>
    <property type="molecule type" value="Genomic_DNA"/>
</dbReference>
<gene>
    <name evidence="1" type="ORF">Tci_900573</name>
</gene>
<keyword evidence="1" id="KW-0695">RNA-directed DNA polymerase</keyword>
<comment type="caution">
    <text evidence="1">The sequence shown here is derived from an EMBL/GenBank/DDBJ whole genome shotgun (WGS) entry which is preliminary data.</text>
</comment>
<dbReference type="AlphaFoldDB" id="A0A699V933"/>
<proteinExistence type="predicted"/>
<organism evidence="1">
    <name type="scientific">Tanacetum cinerariifolium</name>
    <name type="common">Dalmatian daisy</name>
    <name type="synonym">Chrysanthemum cinerariifolium</name>
    <dbReference type="NCBI Taxonomy" id="118510"/>
    <lineage>
        <taxon>Eukaryota</taxon>
        <taxon>Viridiplantae</taxon>
        <taxon>Streptophyta</taxon>
        <taxon>Embryophyta</taxon>
        <taxon>Tracheophyta</taxon>
        <taxon>Spermatophyta</taxon>
        <taxon>Magnoliopsida</taxon>
        <taxon>eudicotyledons</taxon>
        <taxon>Gunneridae</taxon>
        <taxon>Pentapetalae</taxon>
        <taxon>asterids</taxon>
        <taxon>campanulids</taxon>
        <taxon>Asterales</taxon>
        <taxon>Asteraceae</taxon>
        <taxon>Asteroideae</taxon>
        <taxon>Anthemideae</taxon>
        <taxon>Anthemidinae</taxon>
        <taxon>Tanacetum</taxon>
    </lineage>
</organism>
<accession>A0A699V933</accession>
<protein>
    <submittedName>
        <fullName evidence="1">RNA-directed DNA polymerase, eukaryota, reverse transcriptase zinc-binding domain protein</fullName>
    </submittedName>
</protein>
<feature type="non-terminal residue" evidence="1">
    <location>
        <position position="56"/>
    </location>
</feature>
<name>A0A699V933_TANCI</name>
<keyword evidence="1" id="KW-0808">Transferase</keyword>
<sequence>MFDEALDKGNSPVEMVHKRLKTLNKIQQGYDLECMVTKEEVKKAVWDCGSDKSPGP</sequence>